<keyword evidence="2" id="KW-1133">Transmembrane helix</keyword>
<name>A0A8J7WIB1_9ACTN</name>
<feature type="region of interest" description="Disordered" evidence="1">
    <location>
        <begin position="1"/>
        <end position="28"/>
    </location>
</feature>
<feature type="transmembrane region" description="Helical" evidence="2">
    <location>
        <begin position="91"/>
        <end position="110"/>
    </location>
</feature>
<protein>
    <submittedName>
        <fullName evidence="3">Uncharacterized protein</fullName>
    </submittedName>
</protein>
<feature type="transmembrane region" description="Helical" evidence="2">
    <location>
        <begin position="235"/>
        <end position="258"/>
    </location>
</feature>
<feature type="transmembrane region" description="Helical" evidence="2">
    <location>
        <begin position="348"/>
        <end position="366"/>
    </location>
</feature>
<feature type="transmembrane region" description="Helical" evidence="2">
    <location>
        <begin position="297"/>
        <end position="317"/>
    </location>
</feature>
<feature type="compositionally biased region" description="Low complexity" evidence="1">
    <location>
        <begin position="1"/>
        <end position="16"/>
    </location>
</feature>
<keyword evidence="4" id="KW-1185">Reference proteome</keyword>
<gene>
    <name evidence="3" type="ORF">KGA66_06620</name>
</gene>
<feature type="transmembrane region" description="Helical" evidence="2">
    <location>
        <begin position="373"/>
        <end position="391"/>
    </location>
</feature>
<keyword evidence="2" id="KW-0812">Transmembrane</keyword>
<dbReference type="AlphaFoldDB" id="A0A8J7WIB1"/>
<sequence length="397" mass="42387">MTADVDAAPAAAVRGRAAGRKPERVRGPAPWRSRWLPEELRATLPAWLAARVLVCAVSWHQDPAHPLGRLFSWDTQWYLAIARDGYDRTGILIHFFPLTSLVAAGLAVVTRLPTSIALFGFCWATALLFGALVHRAVVRETGDRAAALRAAWLTQLAPGGYALVMGYTEPLSGVLAVGFFLAVRGAGQARGRIWAAVALGFFSGMARPVGVLLALPGAVEGLRQARRGGWRPAGVARAAATTAAPVAGLAAFLAYSGLRYGSWLLPYTQQTSQRGRGAVMGDPISILRDVWVRDYRGHGHGVAISACALIVGFAALLPAVSQRLPVSYAAWVVPSFVLAIGSKDFTSLPRYLGALFPCVIAAALVARRRWQWAATLVVSGALLLWTTYYTFAGYSVA</sequence>
<accession>A0A8J7WIB1</accession>
<dbReference type="Proteomes" id="UP000677913">
    <property type="component" value="Unassembled WGS sequence"/>
</dbReference>
<comment type="caution">
    <text evidence="3">The sequence shown here is derived from an EMBL/GenBank/DDBJ whole genome shotgun (WGS) entry which is preliminary data.</text>
</comment>
<organism evidence="3 4">
    <name type="scientific">Actinocrinis puniceicyclus</name>
    <dbReference type="NCBI Taxonomy" id="977794"/>
    <lineage>
        <taxon>Bacteria</taxon>
        <taxon>Bacillati</taxon>
        <taxon>Actinomycetota</taxon>
        <taxon>Actinomycetes</taxon>
        <taxon>Catenulisporales</taxon>
        <taxon>Actinospicaceae</taxon>
        <taxon>Actinocrinis</taxon>
    </lineage>
</organism>
<evidence type="ECO:0000256" key="2">
    <source>
        <dbReference type="SAM" id="Phobius"/>
    </source>
</evidence>
<dbReference type="EMBL" id="JAGSXH010000014">
    <property type="protein sequence ID" value="MBS2962711.1"/>
    <property type="molecule type" value="Genomic_DNA"/>
</dbReference>
<feature type="transmembrane region" description="Helical" evidence="2">
    <location>
        <begin position="324"/>
        <end position="342"/>
    </location>
</feature>
<reference evidence="3" key="1">
    <citation type="submission" date="2021-04" db="EMBL/GenBank/DDBJ databases">
        <title>Genome based classification of Actinospica acidithermotolerans sp. nov., an actinobacterium isolated from an Indonesian hot spring.</title>
        <authorList>
            <person name="Kusuma A.B."/>
            <person name="Putra K.E."/>
            <person name="Nafisah S."/>
            <person name="Loh J."/>
            <person name="Nouioui I."/>
            <person name="Goodfellow M."/>
        </authorList>
    </citation>
    <scope>NUCLEOTIDE SEQUENCE</scope>
    <source>
        <strain evidence="3">DSM 45618</strain>
    </source>
</reference>
<dbReference type="RefSeq" id="WP_211465654.1">
    <property type="nucleotide sequence ID" value="NZ_JAGSXH010000014.1"/>
</dbReference>
<feature type="transmembrane region" description="Helical" evidence="2">
    <location>
        <begin position="116"/>
        <end position="138"/>
    </location>
</feature>
<keyword evidence="2" id="KW-0472">Membrane</keyword>
<feature type="transmembrane region" description="Helical" evidence="2">
    <location>
        <begin position="193"/>
        <end position="215"/>
    </location>
</feature>
<feature type="transmembrane region" description="Helical" evidence="2">
    <location>
        <begin position="159"/>
        <end position="181"/>
    </location>
</feature>
<evidence type="ECO:0000256" key="1">
    <source>
        <dbReference type="SAM" id="MobiDB-lite"/>
    </source>
</evidence>
<evidence type="ECO:0000313" key="4">
    <source>
        <dbReference type="Proteomes" id="UP000677913"/>
    </source>
</evidence>
<proteinExistence type="predicted"/>
<evidence type="ECO:0000313" key="3">
    <source>
        <dbReference type="EMBL" id="MBS2962711.1"/>
    </source>
</evidence>